<keyword evidence="1" id="KW-0732">Signal</keyword>
<protein>
    <submittedName>
        <fullName evidence="2">Uncharacterized protein</fullName>
    </submittedName>
</protein>
<evidence type="ECO:0000313" key="2">
    <source>
        <dbReference type="EMBL" id="GFC69994.1"/>
    </source>
</evidence>
<name>A0A699QJC6_TANCI</name>
<reference evidence="2" key="1">
    <citation type="journal article" date="2019" name="Sci. Rep.">
        <title>Draft genome of Tanacetum cinerariifolium, the natural source of mosquito coil.</title>
        <authorList>
            <person name="Yamashiro T."/>
            <person name="Shiraishi A."/>
            <person name="Satake H."/>
            <person name="Nakayama K."/>
        </authorList>
    </citation>
    <scope>NUCLEOTIDE SEQUENCE</scope>
</reference>
<feature type="non-terminal residue" evidence="2">
    <location>
        <position position="222"/>
    </location>
</feature>
<evidence type="ECO:0000256" key="1">
    <source>
        <dbReference type="SAM" id="SignalP"/>
    </source>
</evidence>
<accession>A0A699QJC6</accession>
<feature type="signal peptide" evidence="1">
    <location>
        <begin position="1"/>
        <end position="17"/>
    </location>
</feature>
<organism evidence="2">
    <name type="scientific">Tanacetum cinerariifolium</name>
    <name type="common">Dalmatian daisy</name>
    <name type="synonym">Chrysanthemum cinerariifolium</name>
    <dbReference type="NCBI Taxonomy" id="118510"/>
    <lineage>
        <taxon>Eukaryota</taxon>
        <taxon>Viridiplantae</taxon>
        <taxon>Streptophyta</taxon>
        <taxon>Embryophyta</taxon>
        <taxon>Tracheophyta</taxon>
        <taxon>Spermatophyta</taxon>
        <taxon>Magnoliopsida</taxon>
        <taxon>eudicotyledons</taxon>
        <taxon>Gunneridae</taxon>
        <taxon>Pentapetalae</taxon>
        <taxon>asterids</taxon>
        <taxon>campanulids</taxon>
        <taxon>Asterales</taxon>
        <taxon>Asteraceae</taxon>
        <taxon>Asteroideae</taxon>
        <taxon>Anthemideae</taxon>
        <taxon>Anthemidinae</taxon>
        <taxon>Tanacetum</taxon>
    </lineage>
</organism>
<dbReference type="AlphaFoldDB" id="A0A699QJC6"/>
<sequence length="222" mass="24573">MATTWGCFWTSFSGGWAECCAAMALRPPAFEHTGKLLPSSSFAWPGVASQAQQPATALAAQDMPAGQTYTKKVPDDLPQSKLLFIKHSPVPLPAERPKGMLNRRVYAMQARHNEASVIANEQLVEAATHYPFAHRITTLDSIPYYRAQGYKYMLMHTSFNAGANGTFQGTRVHGGGANATYTSTNVDLFVQDLATNDRYVFDHFSETFLYYYKGQVGMLVKK</sequence>
<comment type="caution">
    <text evidence="2">The sequence shown here is derived from an EMBL/GenBank/DDBJ whole genome shotgun (WGS) entry which is preliminary data.</text>
</comment>
<dbReference type="EMBL" id="BKCJ011026924">
    <property type="protein sequence ID" value="GFC69994.1"/>
    <property type="molecule type" value="Genomic_DNA"/>
</dbReference>
<feature type="chain" id="PRO_5025629714" evidence="1">
    <location>
        <begin position="18"/>
        <end position="222"/>
    </location>
</feature>
<proteinExistence type="predicted"/>
<gene>
    <name evidence="2" type="ORF">Tci_841964</name>
</gene>